<name>A0A8H7XUD1_PSICU</name>
<dbReference type="AlphaFoldDB" id="A0A8H7XUD1"/>
<dbReference type="OrthoDB" id="2884912at2759"/>
<organism evidence="2">
    <name type="scientific">Psilocybe cubensis</name>
    <name type="common">Psychedelic mushroom</name>
    <name type="synonym">Stropharia cubensis</name>
    <dbReference type="NCBI Taxonomy" id="181762"/>
    <lineage>
        <taxon>Eukaryota</taxon>
        <taxon>Fungi</taxon>
        <taxon>Dikarya</taxon>
        <taxon>Basidiomycota</taxon>
        <taxon>Agaricomycotina</taxon>
        <taxon>Agaricomycetes</taxon>
        <taxon>Agaricomycetidae</taxon>
        <taxon>Agaricales</taxon>
        <taxon>Agaricineae</taxon>
        <taxon>Strophariaceae</taxon>
        <taxon>Psilocybe</taxon>
    </lineage>
</organism>
<accession>A0A8H7XUD1</accession>
<comment type="caution">
    <text evidence="2">The sequence shown here is derived from an EMBL/GenBank/DDBJ whole genome shotgun (WGS) entry which is preliminary data.</text>
</comment>
<protein>
    <submittedName>
        <fullName evidence="2">Uncharacterized protein</fullName>
    </submittedName>
</protein>
<reference evidence="2" key="1">
    <citation type="submission" date="2021-02" db="EMBL/GenBank/DDBJ databases">
        <title>Psilocybe cubensis genome.</title>
        <authorList>
            <person name="Mckernan K.J."/>
            <person name="Crawford S."/>
            <person name="Trippe A."/>
            <person name="Kane L.T."/>
            <person name="Mclaughlin S."/>
        </authorList>
    </citation>
    <scope>NUCLEOTIDE SEQUENCE [LARGE SCALE GENOMIC DNA]</scope>
    <source>
        <strain evidence="2">MGC-MH-2018</strain>
    </source>
</reference>
<evidence type="ECO:0000313" key="2">
    <source>
        <dbReference type="EMBL" id="KAG5168055.1"/>
    </source>
</evidence>
<feature type="chain" id="PRO_5034706503" evidence="1">
    <location>
        <begin position="22"/>
        <end position="89"/>
    </location>
</feature>
<sequence length="89" mass="9213">MFSRTFALFVTALVAASAARAKPVVEADNVARGADAAPTVEVCVDVDGNCVNIPAVSDSCVNFTGGLSFLDKQASAATIPYGFVCTFYK</sequence>
<evidence type="ECO:0000256" key="1">
    <source>
        <dbReference type="SAM" id="SignalP"/>
    </source>
</evidence>
<dbReference type="EMBL" id="JAFIQS010000006">
    <property type="protein sequence ID" value="KAG5168055.1"/>
    <property type="molecule type" value="Genomic_DNA"/>
</dbReference>
<feature type="signal peptide" evidence="1">
    <location>
        <begin position="1"/>
        <end position="21"/>
    </location>
</feature>
<proteinExistence type="predicted"/>
<keyword evidence="1" id="KW-0732">Signal</keyword>
<gene>
    <name evidence="2" type="ORF">JR316_006648</name>
</gene>